<evidence type="ECO:0000256" key="1">
    <source>
        <dbReference type="ARBA" id="ARBA00009405"/>
    </source>
</evidence>
<evidence type="ECO:0000313" key="6">
    <source>
        <dbReference type="EMBL" id="MBJ3778092.1"/>
    </source>
</evidence>
<dbReference type="NCBIfam" id="NF004283">
    <property type="entry name" value="PRK05692.1"/>
    <property type="match status" value="1"/>
</dbReference>
<dbReference type="PROSITE" id="PS50991">
    <property type="entry name" value="PYR_CT"/>
    <property type="match status" value="1"/>
</dbReference>
<keyword evidence="2" id="KW-0479">Metal-binding</keyword>
<evidence type="ECO:0000256" key="4">
    <source>
        <dbReference type="SAM" id="MobiDB-lite"/>
    </source>
</evidence>
<comment type="caution">
    <text evidence="6">The sequence shown here is derived from an EMBL/GenBank/DDBJ whole genome shotgun (WGS) entry which is preliminary data.</text>
</comment>
<dbReference type="InterPro" id="IPR043594">
    <property type="entry name" value="HMGL"/>
</dbReference>
<evidence type="ECO:0000313" key="7">
    <source>
        <dbReference type="Proteomes" id="UP000609531"/>
    </source>
</evidence>
<dbReference type="GO" id="GO:0046951">
    <property type="term" value="P:ketone body biosynthetic process"/>
    <property type="evidence" value="ECO:0007669"/>
    <property type="project" value="TreeGrafter"/>
</dbReference>
<gene>
    <name evidence="6" type="ORF">JCR33_20495</name>
</gene>
<evidence type="ECO:0000256" key="3">
    <source>
        <dbReference type="ARBA" id="ARBA00023239"/>
    </source>
</evidence>
<dbReference type="PANTHER" id="PTHR42738:SF7">
    <property type="entry name" value="HYDROXYMETHYLGLUTARYL-COA LYASE"/>
    <property type="match status" value="1"/>
</dbReference>
<evidence type="ECO:0000259" key="5">
    <source>
        <dbReference type="PROSITE" id="PS50991"/>
    </source>
</evidence>
<protein>
    <submittedName>
        <fullName evidence="6">Hydroxymethylglutaryl-CoA lyase</fullName>
    </submittedName>
</protein>
<comment type="similarity">
    <text evidence="1">Belongs to the HMG-CoA lyase family.</text>
</comment>
<dbReference type="EMBL" id="JAEKJA010000023">
    <property type="protein sequence ID" value="MBJ3778092.1"/>
    <property type="molecule type" value="Genomic_DNA"/>
</dbReference>
<keyword evidence="7" id="KW-1185">Reference proteome</keyword>
<evidence type="ECO:0000256" key="2">
    <source>
        <dbReference type="ARBA" id="ARBA00022723"/>
    </source>
</evidence>
<feature type="domain" description="Pyruvate carboxyltransferase" evidence="5">
    <location>
        <begin position="9"/>
        <end position="278"/>
    </location>
</feature>
<dbReference type="InterPro" id="IPR000891">
    <property type="entry name" value="PYR_CT"/>
</dbReference>
<accession>A0A934MEZ2</accession>
<dbReference type="AlphaFoldDB" id="A0A934MEZ2"/>
<dbReference type="Gene3D" id="3.20.20.70">
    <property type="entry name" value="Aldolase class I"/>
    <property type="match status" value="1"/>
</dbReference>
<dbReference type="PANTHER" id="PTHR42738">
    <property type="entry name" value="HYDROXYMETHYLGLUTARYL-COA LYASE"/>
    <property type="match status" value="1"/>
</dbReference>
<dbReference type="Proteomes" id="UP000609531">
    <property type="component" value="Unassembled WGS sequence"/>
</dbReference>
<dbReference type="GO" id="GO:0004419">
    <property type="term" value="F:hydroxymethylglutaryl-CoA lyase activity"/>
    <property type="evidence" value="ECO:0007669"/>
    <property type="project" value="TreeGrafter"/>
</dbReference>
<organism evidence="6 7">
    <name type="scientific">Acuticoccus mangrovi</name>
    <dbReference type="NCBI Taxonomy" id="2796142"/>
    <lineage>
        <taxon>Bacteria</taxon>
        <taxon>Pseudomonadati</taxon>
        <taxon>Pseudomonadota</taxon>
        <taxon>Alphaproteobacteria</taxon>
        <taxon>Hyphomicrobiales</taxon>
        <taxon>Amorphaceae</taxon>
        <taxon>Acuticoccus</taxon>
    </lineage>
</organism>
<dbReference type="Pfam" id="PF00682">
    <property type="entry name" value="HMGL-like"/>
    <property type="match status" value="1"/>
</dbReference>
<name>A0A934MEZ2_9HYPH</name>
<keyword evidence="3 6" id="KW-0456">Lyase</keyword>
<reference evidence="6" key="1">
    <citation type="submission" date="2020-12" db="EMBL/GenBank/DDBJ databases">
        <title>Bacterial taxonomy.</title>
        <authorList>
            <person name="Pan X."/>
        </authorList>
    </citation>
    <scope>NUCLEOTIDE SEQUENCE</scope>
    <source>
        <strain evidence="6">B2012</strain>
    </source>
</reference>
<dbReference type="InterPro" id="IPR013785">
    <property type="entry name" value="Aldolase_TIM"/>
</dbReference>
<dbReference type="GO" id="GO:0046872">
    <property type="term" value="F:metal ion binding"/>
    <property type="evidence" value="ECO:0007669"/>
    <property type="project" value="UniProtKB-KW"/>
</dbReference>
<proteinExistence type="inferred from homology"/>
<feature type="region of interest" description="Disordered" evidence="4">
    <location>
        <begin position="297"/>
        <end position="316"/>
    </location>
</feature>
<dbReference type="SUPFAM" id="SSF51569">
    <property type="entry name" value="Aldolase"/>
    <property type="match status" value="1"/>
</dbReference>
<dbReference type="RefSeq" id="WP_198883995.1">
    <property type="nucleotide sequence ID" value="NZ_JAEKJA010000023.1"/>
</dbReference>
<sequence>MNEPDQRTVTLLEVAPRDGFQSIREPLPTGEKIAIIEMLVDAGVSRMELGSFVSPKAIPQMADMAEIAAHFRGETDCRMSVLIPNVKGALLALQNGFSDLVFVLSVSEAHNRNNVRQSVAQSLDQLRDVVRETSGSDVALRVDLATSFDCPFDGTVPLDDVRRVFAEAITIAPDAEFALCDTTGRADPMTVGRRFKTMMAEAPDTTVWAFHGHDTFGMGVANALYAYEAGVGIIESAAAGLGGCPFAPGATGNTATEDLHFAFEEGGVATGIDRAILLEAADRIAALPGGKTASHLREVPRGRAIASRPEGNRDAA</sequence>
<dbReference type="GO" id="GO:0006552">
    <property type="term" value="P:L-leucine catabolic process"/>
    <property type="evidence" value="ECO:0007669"/>
    <property type="project" value="TreeGrafter"/>
</dbReference>
<dbReference type="CDD" id="cd07938">
    <property type="entry name" value="DRE_TIM_HMGL"/>
    <property type="match status" value="1"/>
</dbReference>